<evidence type="ECO:0000313" key="2">
    <source>
        <dbReference type="Proteomes" id="UP001359559"/>
    </source>
</evidence>
<evidence type="ECO:0000313" key="1">
    <source>
        <dbReference type="EMBL" id="KAK7284175.1"/>
    </source>
</evidence>
<organism evidence="1 2">
    <name type="scientific">Clitoria ternatea</name>
    <name type="common">Butterfly pea</name>
    <dbReference type="NCBI Taxonomy" id="43366"/>
    <lineage>
        <taxon>Eukaryota</taxon>
        <taxon>Viridiplantae</taxon>
        <taxon>Streptophyta</taxon>
        <taxon>Embryophyta</taxon>
        <taxon>Tracheophyta</taxon>
        <taxon>Spermatophyta</taxon>
        <taxon>Magnoliopsida</taxon>
        <taxon>eudicotyledons</taxon>
        <taxon>Gunneridae</taxon>
        <taxon>Pentapetalae</taxon>
        <taxon>rosids</taxon>
        <taxon>fabids</taxon>
        <taxon>Fabales</taxon>
        <taxon>Fabaceae</taxon>
        <taxon>Papilionoideae</taxon>
        <taxon>50 kb inversion clade</taxon>
        <taxon>NPAAA clade</taxon>
        <taxon>indigoferoid/millettioid clade</taxon>
        <taxon>Phaseoleae</taxon>
        <taxon>Clitoria</taxon>
    </lineage>
</organism>
<proteinExistence type="predicted"/>
<sequence length="139" mass="15616">MEVSNSLLGLGGDLAGVQAEEDFDKSFNEASESSDSQVSKPIDATILPLCQLLLILSLRKVIYLFNRCKVLQKRKVSLSSFNVPVQPTKRLKIKLITDPITKPSVPKRKIRPLFDSGSKLVEKQRKLIWTFFDVEATEP</sequence>
<dbReference type="AlphaFoldDB" id="A0AAN9IQ25"/>
<protein>
    <submittedName>
        <fullName evidence="1">Uncharacterized protein</fullName>
    </submittedName>
</protein>
<dbReference type="Proteomes" id="UP001359559">
    <property type="component" value="Unassembled WGS sequence"/>
</dbReference>
<comment type="caution">
    <text evidence="1">The sequence shown here is derived from an EMBL/GenBank/DDBJ whole genome shotgun (WGS) entry which is preliminary data.</text>
</comment>
<keyword evidence="2" id="KW-1185">Reference proteome</keyword>
<dbReference type="EMBL" id="JAYKXN010000005">
    <property type="protein sequence ID" value="KAK7284175.1"/>
    <property type="molecule type" value="Genomic_DNA"/>
</dbReference>
<name>A0AAN9IQ25_CLITE</name>
<gene>
    <name evidence="1" type="ORF">RJT34_18916</name>
</gene>
<accession>A0AAN9IQ25</accession>
<reference evidence="1 2" key="1">
    <citation type="submission" date="2024-01" db="EMBL/GenBank/DDBJ databases">
        <title>The genomes of 5 underutilized Papilionoideae crops provide insights into root nodulation and disease resistance.</title>
        <authorList>
            <person name="Yuan L."/>
        </authorList>
    </citation>
    <scope>NUCLEOTIDE SEQUENCE [LARGE SCALE GENOMIC DNA]</scope>
    <source>
        <strain evidence="1">LY-2023</strain>
        <tissue evidence="1">Leaf</tissue>
    </source>
</reference>